<feature type="region of interest" description="Disordered" evidence="4">
    <location>
        <begin position="272"/>
        <end position="291"/>
    </location>
</feature>
<dbReference type="GeneID" id="13293203"/>
<dbReference type="AlphaFoldDB" id="E5A9D1"/>
<evidence type="ECO:0000256" key="4">
    <source>
        <dbReference type="SAM" id="MobiDB-lite"/>
    </source>
</evidence>
<dbReference type="GO" id="GO:0005762">
    <property type="term" value="C:mitochondrial large ribosomal subunit"/>
    <property type="evidence" value="ECO:0007669"/>
    <property type="project" value="TreeGrafter"/>
</dbReference>
<evidence type="ECO:0000313" key="5">
    <source>
        <dbReference type="EMBL" id="CBY00272.1"/>
    </source>
</evidence>
<dbReference type="InterPro" id="IPR023674">
    <property type="entry name" value="Ribosomal_uL1-like"/>
</dbReference>
<gene>
    <name evidence="5" type="ORF">LEMA_P014020.1</name>
</gene>
<sequence>MAHPRSLRAPLSRLTISSIVYSTSSLPRFSAISYQTIRSASEFTKKKKKKSNEYKQHDLRKADQFCLLDAMHYIRAFEVGQVHAGSKYEVHVRLATLRNAPAIRTRLRLPHRVKLDARFAVLAAPDSTAAAEARAEGITLVGEDEILDQVKEGKIEFDRLLCHIDSLPKLNKSGAARILGPKGLMPNTKTGTLVTRMGPTLRTMFGTSEYREKDAVVRLAVGQLEFSPEMLKTNIKVFIDSLKRDIANLKGKVSKDIYEVVLSSTHGPGFSLNGEFRGPESLPPSHLSGPL</sequence>
<dbReference type="Pfam" id="PF00687">
    <property type="entry name" value="Ribosomal_L1"/>
    <property type="match status" value="1"/>
</dbReference>
<dbReference type="InterPro" id="IPR028364">
    <property type="entry name" value="Ribosomal_uL1/biogenesis"/>
</dbReference>
<accession>E5A9D1</accession>
<dbReference type="STRING" id="985895.E5A9D1"/>
<dbReference type="OMA" id="EFRVDKH"/>
<dbReference type="Gene3D" id="3.40.50.790">
    <property type="match status" value="1"/>
</dbReference>
<evidence type="ECO:0000256" key="1">
    <source>
        <dbReference type="ARBA" id="ARBA00010531"/>
    </source>
</evidence>
<dbReference type="OrthoDB" id="1747252at2759"/>
<keyword evidence="2" id="KW-0689">Ribosomal protein</keyword>
<organism evidence="6">
    <name type="scientific">Leptosphaeria maculans (strain JN3 / isolate v23.1.3 / race Av1-4-5-6-7-8)</name>
    <name type="common">Blackleg fungus</name>
    <name type="synonym">Phoma lingam</name>
    <dbReference type="NCBI Taxonomy" id="985895"/>
    <lineage>
        <taxon>Eukaryota</taxon>
        <taxon>Fungi</taxon>
        <taxon>Dikarya</taxon>
        <taxon>Ascomycota</taxon>
        <taxon>Pezizomycotina</taxon>
        <taxon>Dothideomycetes</taxon>
        <taxon>Pleosporomycetidae</taxon>
        <taxon>Pleosporales</taxon>
        <taxon>Pleosporineae</taxon>
        <taxon>Leptosphaeriaceae</taxon>
        <taxon>Plenodomus</taxon>
        <taxon>Plenodomus lingam/Leptosphaeria maculans species complex</taxon>
    </lineage>
</organism>
<dbReference type="Proteomes" id="UP000002668">
    <property type="component" value="Genome"/>
</dbReference>
<reference evidence="6" key="1">
    <citation type="journal article" date="2011" name="Nat. Commun.">
        <title>Effector diversification within compartments of the Leptosphaeria maculans genome affected by Repeat-Induced Point mutations.</title>
        <authorList>
            <person name="Rouxel T."/>
            <person name="Grandaubert J."/>
            <person name="Hane J.K."/>
            <person name="Hoede C."/>
            <person name="van de Wouw A.P."/>
            <person name="Couloux A."/>
            <person name="Dominguez V."/>
            <person name="Anthouard V."/>
            <person name="Bally P."/>
            <person name="Bourras S."/>
            <person name="Cozijnsen A.J."/>
            <person name="Ciuffetti L.M."/>
            <person name="Degrave A."/>
            <person name="Dilmaghani A."/>
            <person name="Duret L."/>
            <person name="Fudal I."/>
            <person name="Goodwin S.B."/>
            <person name="Gout L."/>
            <person name="Glaser N."/>
            <person name="Linglin J."/>
            <person name="Kema G.H.J."/>
            <person name="Lapalu N."/>
            <person name="Lawrence C.B."/>
            <person name="May K."/>
            <person name="Meyer M."/>
            <person name="Ollivier B."/>
            <person name="Poulain J."/>
            <person name="Schoch C.L."/>
            <person name="Simon A."/>
            <person name="Spatafora J.W."/>
            <person name="Stachowiak A."/>
            <person name="Turgeon B.G."/>
            <person name="Tyler B.M."/>
            <person name="Vincent D."/>
            <person name="Weissenbach J."/>
            <person name="Amselem J."/>
            <person name="Quesneville H."/>
            <person name="Oliver R.P."/>
            <person name="Wincker P."/>
            <person name="Balesdent M.-H."/>
            <person name="Howlett B.J."/>
        </authorList>
    </citation>
    <scope>NUCLEOTIDE SEQUENCE [LARGE SCALE GENOMIC DNA]</scope>
    <source>
        <strain evidence="6">JN3 / isolate v23.1.3 / race Av1-4-5-6-7-8</strain>
    </source>
</reference>
<dbReference type="EMBL" id="FP929138">
    <property type="protein sequence ID" value="CBY00272.1"/>
    <property type="molecule type" value="Genomic_DNA"/>
</dbReference>
<dbReference type="PANTHER" id="PTHR36427:SF3">
    <property type="entry name" value="LARGE RIBOSOMAL SUBUNIT PROTEIN UL1M"/>
    <property type="match status" value="1"/>
</dbReference>
<dbReference type="SUPFAM" id="SSF56808">
    <property type="entry name" value="Ribosomal protein L1"/>
    <property type="match status" value="1"/>
</dbReference>
<dbReference type="VEuPathDB" id="FungiDB:LEMA_P014020.1"/>
<dbReference type="RefSeq" id="XP_003843751.1">
    <property type="nucleotide sequence ID" value="XM_003843703.1"/>
</dbReference>
<dbReference type="InterPro" id="IPR016095">
    <property type="entry name" value="Ribosomal_uL1_3-a/b-sand"/>
</dbReference>
<evidence type="ECO:0000256" key="2">
    <source>
        <dbReference type="ARBA" id="ARBA00022980"/>
    </source>
</evidence>
<protein>
    <submittedName>
        <fullName evidence="5">Similar to mitochondrial large ribosomal subunit protein L1</fullName>
    </submittedName>
</protein>
<dbReference type="GO" id="GO:0003735">
    <property type="term" value="F:structural constituent of ribosome"/>
    <property type="evidence" value="ECO:0007669"/>
    <property type="project" value="TreeGrafter"/>
</dbReference>
<dbReference type="PANTHER" id="PTHR36427">
    <property type="entry name" value="54S RIBOSOMAL PROTEIN L1, MITOCHONDRIAL"/>
    <property type="match status" value="1"/>
</dbReference>
<proteinExistence type="inferred from homology"/>
<evidence type="ECO:0000313" key="6">
    <source>
        <dbReference type="Proteomes" id="UP000002668"/>
    </source>
</evidence>
<keyword evidence="6" id="KW-1185">Reference proteome</keyword>
<dbReference type="eggNOG" id="KOG1569">
    <property type="taxonomic scope" value="Eukaryota"/>
</dbReference>
<comment type="similarity">
    <text evidence="1">Belongs to the universal ribosomal protein uL1 family.</text>
</comment>
<name>E5A9D1_LEPMJ</name>
<dbReference type="FunCoup" id="E5A9D1">
    <property type="interactions" value="236"/>
</dbReference>
<dbReference type="InParanoid" id="E5A9D1"/>
<dbReference type="CDD" id="cd00403">
    <property type="entry name" value="Ribosomal_L1"/>
    <property type="match status" value="1"/>
</dbReference>
<dbReference type="Gene3D" id="3.30.190.20">
    <property type="match status" value="1"/>
</dbReference>
<keyword evidence="3" id="KW-0687">Ribonucleoprotein</keyword>
<dbReference type="HOGENOM" id="CLU_062853_1_0_1"/>
<evidence type="ECO:0000256" key="3">
    <source>
        <dbReference type="ARBA" id="ARBA00023274"/>
    </source>
</evidence>